<name>A0AAD5G7A8_AMBAR</name>
<reference evidence="2" key="1">
    <citation type="submission" date="2022-06" db="EMBL/GenBank/DDBJ databases">
        <title>Uncovering the hologenomic basis of an extraordinary plant invasion.</title>
        <authorList>
            <person name="Bieker V.C."/>
            <person name="Martin M.D."/>
            <person name="Gilbert T."/>
            <person name="Hodgins K."/>
            <person name="Battlay P."/>
            <person name="Petersen B."/>
            <person name="Wilson J."/>
        </authorList>
    </citation>
    <scope>NUCLEOTIDE SEQUENCE</scope>
    <source>
        <strain evidence="2">AA19_3_7</strain>
        <tissue evidence="2">Leaf</tissue>
    </source>
</reference>
<dbReference type="Gene3D" id="3.40.50.1820">
    <property type="entry name" value="alpha/beta hydrolase"/>
    <property type="match status" value="1"/>
</dbReference>
<dbReference type="GO" id="GO:0019748">
    <property type="term" value="P:secondary metabolic process"/>
    <property type="evidence" value="ECO:0007669"/>
    <property type="project" value="TreeGrafter"/>
</dbReference>
<dbReference type="InterPro" id="IPR029058">
    <property type="entry name" value="AB_hydrolase_fold"/>
</dbReference>
<dbReference type="Pfam" id="PF00450">
    <property type="entry name" value="Peptidase_S10"/>
    <property type="match status" value="1"/>
</dbReference>
<evidence type="ECO:0000256" key="1">
    <source>
        <dbReference type="ARBA" id="ARBA00009431"/>
    </source>
</evidence>
<dbReference type="SUPFAM" id="SSF53474">
    <property type="entry name" value="alpha/beta-Hydrolases"/>
    <property type="match status" value="1"/>
</dbReference>
<dbReference type="GO" id="GO:0004185">
    <property type="term" value="F:serine-type carboxypeptidase activity"/>
    <property type="evidence" value="ECO:0007669"/>
    <property type="project" value="InterPro"/>
</dbReference>
<evidence type="ECO:0000313" key="2">
    <source>
        <dbReference type="EMBL" id="KAI7729988.1"/>
    </source>
</evidence>
<dbReference type="GO" id="GO:0006508">
    <property type="term" value="P:proteolysis"/>
    <property type="evidence" value="ECO:0007669"/>
    <property type="project" value="InterPro"/>
</dbReference>
<dbReference type="GO" id="GO:0016747">
    <property type="term" value="F:acyltransferase activity, transferring groups other than amino-acyl groups"/>
    <property type="evidence" value="ECO:0007669"/>
    <property type="project" value="TreeGrafter"/>
</dbReference>
<accession>A0AAD5G7A8</accession>
<dbReference type="InterPro" id="IPR001563">
    <property type="entry name" value="Peptidase_S10"/>
</dbReference>
<protein>
    <submittedName>
        <fullName evidence="2">Uncharacterized protein</fullName>
    </submittedName>
</protein>
<dbReference type="Proteomes" id="UP001206925">
    <property type="component" value="Unassembled WGS sequence"/>
</dbReference>
<dbReference type="EMBL" id="JAMZMK010010864">
    <property type="protein sequence ID" value="KAI7729988.1"/>
    <property type="molecule type" value="Genomic_DNA"/>
</dbReference>
<dbReference type="PANTHER" id="PTHR11802:SF318">
    <property type="entry name" value="PEPTIDASE S10, SERINE CARBOXYPEPTIDASE, ALPHA_BETA HYDROLASE FOLD PROTEIN-RELATED"/>
    <property type="match status" value="1"/>
</dbReference>
<dbReference type="PANTHER" id="PTHR11802">
    <property type="entry name" value="SERINE PROTEASE FAMILY S10 SERINE CARBOXYPEPTIDASE"/>
    <property type="match status" value="1"/>
</dbReference>
<comment type="similarity">
    <text evidence="1">Belongs to the peptidase S10 family.</text>
</comment>
<dbReference type="AlphaFoldDB" id="A0AAD5G7A8"/>
<comment type="caution">
    <text evidence="2">The sequence shown here is derived from an EMBL/GenBank/DDBJ whole genome shotgun (WGS) entry which is preliminary data.</text>
</comment>
<organism evidence="2 3">
    <name type="scientific">Ambrosia artemisiifolia</name>
    <name type="common">Common ragweed</name>
    <dbReference type="NCBI Taxonomy" id="4212"/>
    <lineage>
        <taxon>Eukaryota</taxon>
        <taxon>Viridiplantae</taxon>
        <taxon>Streptophyta</taxon>
        <taxon>Embryophyta</taxon>
        <taxon>Tracheophyta</taxon>
        <taxon>Spermatophyta</taxon>
        <taxon>Magnoliopsida</taxon>
        <taxon>eudicotyledons</taxon>
        <taxon>Gunneridae</taxon>
        <taxon>Pentapetalae</taxon>
        <taxon>asterids</taxon>
        <taxon>campanulids</taxon>
        <taxon>Asterales</taxon>
        <taxon>Asteraceae</taxon>
        <taxon>Asteroideae</taxon>
        <taxon>Heliantheae alliance</taxon>
        <taxon>Heliantheae</taxon>
        <taxon>Ambrosia</taxon>
    </lineage>
</organism>
<sequence>GCLIISPLTDKFSDFNSRLEFAHRLALISDDIYKSAKQSCHGNYIDRDPNNVLCSNALQRMDECTSRINPSNILQPLCEDLDTDPTCSIDKIYLEVWANDKDVQKALHVREVC</sequence>
<evidence type="ECO:0000313" key="3">
    <source>
        <dbReference type="Proteomes" id="UP001206925"/>
    </source>
</evidence>
<keyword evidence="3" id="KW-1185">Reference proteome</keyword>
<gene>
    <name evidence="2" type="ORF">M8C21_020219</name>
</gene>
<feature type="non-terminal residue" evidence="2">
    <location>
        <position position="1"/>
    </location>
</feature>
<proteinExistence type="inferred from homology"/>